<dbReference type="OrthoDB" id="3053342at2759"/>
<dbReference type="AlphaFoldDB" id="A0A0C3RPD2"/>
<dbReference type="EMBL" id="KN840829">
    <property type="protein sequence ID" value="KIP01301.1"/>
    <property type="molecule type" value="Genomic_DNA"/>
</dbReference>
<accession>A0A0C3RPD2</accession>
<dbReference type="STRING" id="745531.A0A0C3RPD2"/>
<keyword evidence="2" id="KW-1185">Reference proteome</keyword>
<proteinExistence type="predicted"/>
<gene>
    <name evidence="1" type="ORF">PHLGIDRAFT_123478</name>
</gene>
<sequence length="60" mass="6587">AMALLADVVRGEGAARGRPWPLYLPLGREAEDAIRDKCRVLTDVLDAWGPVLRDTRLDGV</sequence>
<organism evidence="1 2">
    <name type="scientific">Phlebiopsis gigantea (strain 11061_1 CR5-6)</name>
    <name type="common">White-rot fungus</name>
    <name type="synonym">Peniophora gigantea</name>
    <dbReference type="NCBI Taxonomy" id="745531"/>
    <lineage>
        <taxon>Eukaryota</taxon>
        <taxon>Fungi</taxon>
        <taxon>Dikarya</taxon>
        <taxon>Basidiomycota</taxon>
        <taxon>Agaricomycotina</taxon>
        <taxon>Agaricomycetes</taxon>
        <taxon>Polyporales</taxon>
        <taxon>Phanerochaetaceae</taxon>
        <taxon>Phlebiopsis</taxon>
    </lineage>
</organism>
<evidence type="ECO:0000313" key="1">
    <source>
        <dbReference type="EMBL" id="KIP01301.1"/>
    </source>
</evidence>
<evidence type="ECO:0000313" key="2">
    <source>
        <dbReference type="Proteomes" id="UP000053257"/>
    </source>
</evidence>
<protein>
    <submittedName>
        <fullName evidence="1">Uncharacterized protein</fullName>
    </submittedName>
</protein>
<reference evidence="1 2" key="1">
    <citation type="journal article" date="2014" name="PLoS Genet.">
        <title>Analysis of the Phlebiopsis gigantea genome, transcriptome and secretome provides insight into its pioneer colonization strategies of wood.</title>
        <authorList>
            <person name="Hori C."/>
            <person name="Ishida T."/>
            <person name="Igarashi K."/>
            <person name="Samejima M."/>
            <person name="Suzuki H."/>
            <person name="Master E."/>
            <person name="Ferreira P."/>
            <person name="Ruiz-Duenas F.J."/>
            <person name="Held B."/>
            <person name="Canessa P."/>
            <person name="Larrondo L.F."/>
            <person name="Schmoll M."/>
            <person name="Druzhinina I.S."/>
            <person name="Kubicek C.P."/>
            <person name="Gaskell J.A."/>
            <person name="Kersten P."/>
            <person name="St John F."/>
            <person name="Glasner J."/>
            <person name="Sabat G."/>
            <person name="Splinter BonDurant S."/>
            <person name="Syed K."/>
            <person name="Yadav J."/>
            <person name="Mgbeahuruike A.C."/>
            <person name="Kovalchuk A."/>
            <person name="Asiegbu F.O."/>
            <person name="Lackner G."/>
            <person name="Hoffmeister D."/>
            <person name="Rencoret J."/>
            <person name="Gutierrez A."/>
            <person name="Sun H."/>
            <person name="Lindquist E."/>
            <person name="Barry K."/>
            <person name="Riley R."/>
            <person name="Grigoriev I.V."/>
            <person name="Henrissat B."/>
            <person name="Kues U."/>
            <person name="Berka R.M."/>
            <person name="Martinez A.T."/>
            <person name="Covert S.F."/>
            <person name="Blanchette R.A."/>
            <person name="Cullen D."/>
        </authorList>
    </citation>
    <scope>NUCLEOTIDE SEQUENCE [LARGE SCALE GENOMIC DNA]</scope>
    <source>
        <strain evidence="1 2">11061_1 CR5-6</strain>
    </source>
</reference>
<dbReference type="Proteomes" id="UP000053257">
    <property type="component" value="Unassembled WGS sequence"/>
</dbReference>
<name>A0A0C3RPD2_PHLG1</name>
<feature type="non-terminal residue" evidence="1">
    <location>
        <position position="1"/>
    </location>
</feature>
<dbReference type="HOGENOM" id="CLU_2948207_0_0_1"/>